<sequence length="331" mass="39740">MEFVKEMLKEPYGGIIKLSNPYFVIANYIKSVEYTNILLITLPNKKYHWREILKHYNVETFVKTVEIGYLQDIIERNFYHLVIMDYAETTVKLKFLKVIVCKVFWFVIRSKNYGLPIKNIRHILELNVGKSITLTKIIPKLVLTNVEHIELTDAFTTDEIYHLKVLNKIAYDKYKAQSFILKSHLFPLYTLMEYCFHDFNYRTYQLFNYFIRGIVGDELYMDEYKEYEKMESITIIPTRVKRIEEIYSKTTKKFCVLVYEKSTKKLLRKYLTCPIKIIDDVVIGPFKYDVAVFAEKQRFRSLSEIAWLFLHTSKKIKLYYFKSSKIEINYL</sequence>
<name>A0A6B9XJW0_9VIRU</name>
<dbReference type="RefSeq" id="YP_010087921.1">
    <property type="nucleotide sequence ID" value="NC_055603.1"/>
</dbReference>
<accession>A0A6B9XJW0</accession>
<reference evidence="1" key="1">
    <citation type="journal article" date="2020" name="Arch. Virol.">
        <title>Complete genome sequence and analysis of a novel lymphocystivirus detected in whitemouth croaker (Micropogonias furnieri): lymphocystis disease virus 4.</title>
        <authorList>
            <person name="Doszpoly A."/>
            <person name="Kajan G.L."/>
            <person name="Puentes R."/>
            <person name="Perretta A."/>
        </authorList>
    </citation>
    <scope>NUCLEOTIDE SEQUENCE</scope>
    <source>
        <strain evidence="1">LCDV-WC</strain>
    </source>
</reference>
<evidence type="ECO:0000313" key="1">
    <source>
        <dbReference type="EMBL" id="QHR78475.1"/>
    </source>
</evidence>
<dbReference type="Proteomes" id="UP000678193">
    <property type="component" value="Segment"/>
</dbReference>
<proteinExistence type="predicted"/>
<dbReference type="GeneID" id="65103254"/>
<keyword evidence="2" id="KW-1185">Reference proteome</keyword>
<evidence type="ECO:0000313" key="2">
    <source>
        <dbReference type="Proteomes" id="UP000678193"/>
    </source>
</evidence>
<protein>
    <submittedName>
        <fullName evidence="1">Uncharacterized protein</fullName>
    </submittedName>
</protein>
<dbReference type="KEGG" id="vg:65103254"/>
<dbReference type="EMBL" id="MN803438">
    <property type="protein sequence ID" value="QHR78475.1"/>
    <property type="molecule type" value="Genomic_DNA"/>
</dbReference>
<organism evidence="1 2">
    <name type="scientific">Lymphocystis disease virus 4</name>
    <dbReference type="NCBI Taxonomy" id="2704413"/>
    <lineage>
        <taxon>Viruses</taxon>
        <taxon>Varidnaviria</taxon>
        <taxon>Bamfordvirae</taxon>
        <taxon>Nucleocytoviricota</taxon>
        <taxon>Megaviricetes</taxon>
        <taxon>Pimascovirales</taxon>
        <taxon>Pimascovirales incertae sedis</taxon>
        <taxon>Iridoviridae</taxon>
        <taxon>Alphairidovirinae</taxon>
        <taxon>Lymphocystivirus</taxon>
        <taxon>Lymphocystivirus micropogonias1</taxon>
    </lineage>
</organism>